<protein>
    <recommendedName>
        <fullName evidence="2">CxC2-like cysteine cluster KDZ transposase-associated domain-containing protein</fullName>
    </recommendedName>
</protein>
<gene>
    <name evidence="3" type="ORF">CVT25_006787</name>
</gene>
<reference evidence="3 4" key="1">
    <citation type="journal article" date="2018" name="Evol. Lett.">
        <title>Horizontal gene cluster transfer increased hallucinogenic mushroom diversity.</title>
        <authorList>
            <person name="Reynolds H.T."/>
            <person name="Vijayakumar V."/>
            <person name="Gluck-Thaler E."/>
            <person name="Korotkin H.B."/>
            <person name="Matheny P.B."/>
            <person name="Slot J.C."/>
        </authorList>
    </citation>
    <scope>NUCLEOTIDE SEQUENCE [LARGE SCALE GENOMIC DNA]</scope>
    <source>
        <strain evidence="3 4">2631</strain>
    </source>
</reference>
<dbReference type="InParanoid" id="A0A409WYL2"/>
<evidence type="ECO:0000256" key="1">
    <source>
        <dbReference type="SAM" id="MobiDB-lite"/>
    </source>
</evidence>
<organism evidence="3 4">
    <name type="scientific">Psilocybe cyanescens</name>
    <dbReference type="NCBI Taxonomy" id="93625"/>
    <lineage>
        <taxon>Eukaryota</taxon>
        <taxon>Fungi</taxon>
        <taxon>Dikarya</taxon>
        <taxon>Basidiomycota</taxon>
        <taxon>Agaricomycotina</taxon>
        <taxon>Agaricomycetes</taxon>
        <taxon>Agaricomycetidae</taxon>
        <taxon>Agaricales</taxon>
        <taxon>Agaricineae</taxon>
        <taxon>Strophariaceae</taxon>
        <taxon>Psilocybe</taxon>
    </lineage>
</organism>
<feature type="compositionally biased region" description="Acidic residues" evidence="1">
    <location>
        <begin position="1044"/>
        <end position="1070"/>
    </location>
</feature>
<keyword evidence="4" id="KW-1185">Reference proteome</keyword>
<dbReference type="InterPro" id="IPR040521">
    <property type="entry name" value="KDZ"/>
</dbReference>
<evidence type="ECO:0000259" key="2">
    <source>
        <dbReference type="Pfam" id="PF18803"/>
    </source>
</evidence>
<proteinExistence type="predicted"/>
<accession>A0A409WYL2</accession>
<feature type="region of interest" description="Disordered" evidence="1">
    <location>
        <begin position="1"/>
        <end position="21"/>
    </location>
</feature>
<dbReference type="EMBL" id="NHYD01003002">
    <property type="protein sequence ID" value="PPQ83576.1"/>
    <property type="molecule type" value="Genomic_DNA"/>
</dbReference>
<evidence type="ECO:0000313" key="3">
    <source>
        <dbReference type="EMBL" id="PPQ83576.1"/>
    </source>
</evidence>
<comment type="caution">
    <text evidence="3">The sequence shown here is derived from an EMBL/GenBank/DDBJ whole genome shotgun (WGS) entry which is preliminary data.</text>
</comment>
<dbReference type="AlphaFoldDB" id="A0A409WYL2"/>
<dbReference type="InterPro" id="IPR041457">
    <property type="entry name" value="CxC2_KDZ-assoc"/>
</dbReference>
<feature type="domain" description="CxC2-like cysteine cluster KDZ transposase-associated" evidence="2">
    <location>
        <begin position="208"/>
        <end position="312"/>
    </location>
</feature>
<sequence length="1070" mass="121996">MASKSNPSKRRRTGTKRPLHSHAYHNLLPVFADYDMIYSSEGATRTIGGTKRAVRVERSQHRVAGVWEQVTSWAPPDDDSYALDPDGQWFDKAMEAEVMQEPEHPPAVKKKKRSKVSKRPNVVWKEMHRQTYLDEILRWAGRGDFRHTKACPDCVARSVDIPAVPKYRCRECIIPDLTCQVCCVKRHRLQPFHRIQKWTASGFIDISLQTLGLSVQLNHSTVFCENPIPCHASMLVLYTNGIHSVNILYCGCARAIPSHLQLLRRGLYPASQLSVKTVATFELLRHLHMLALTTKASTYDFYRCLEKSTTNLRINPPKSRYRPLFRIILQWRHLQMLKWAGRGHDVTGAAGTSPGELALKCPSCPHPGINLPDNWAMVPDSMKFLYAMIICMDANFRLKNQLVSNYSQDPGLGIGWAYMVPREKYEAYVLSRANDEDISTCVGFQALAKANTKFSVGLRYTGLGLTVCGRSEMIFPVGVGNLQKGERYANMDYIFGMILQAIAISMVLISYDICCQWFINLFKRIENDWPPEIKPPANIHLAPAIPKLHKPMHTQENHQVYSLNFIPGVGLSDCECPERVWAPHNPLANATKTQGPGSRQDTLDDHFGFWNWLKYVNLGTTLLRRYKNAVAERNIQTEGHRGLSHSLDVELVEKWEQMCMDWESDVFPKKAKNPYHLPDNSLTEAQFISLGLELEEAQRQIHRIVKSNGVHSTIHQAGSLTEQRNVLSSRIRAWEQLLPVYMPGILQYQLDYPLPSTSTNAEDTILWLPSIIPQPHRSRISINGLPAIEHRLCHAQLVDSLNAIRQILKVKSRMIEFKSKNIRGQRDGTRSTLVIDRVHEKARFAAAKYRAARKAQMMLVGPGEWETWFRVLKDGDIRGYQDPSHMRARVGRRGTDEDGQVPAEGALIEEGEFVLFNEIRTRRDGTGETRRMLSWIWTVGNSRSSDDERDDVLRVEWAKSRARAHRACEEVMLLKEEMRRTLAFLEWKANWWRDRQSVAGLQASKDLQEGLSAYSLSQADVQDSLAAHFRKLWQAPLQATNTDGCEDDDDDDDETDAEDVQAVDDFEGDD</sequence>
<evidence type="ECO:0000313" key="4">
    <source>
        <dbReference type="Proteomes" id="UP000283269"/>
    </source>
</evidence>
<feature type="compositionally biased region" description="Basic residues" evidence="1">
    <location>
        <begin position="7"/>
        <end position="21"/>
    </location>
</feature>
<dbReference type="OrthoDB" id="2682806at2759"/>
<name>A0A409WYL2_PSICY</name>
<dbReference type="Proteomes" id="UP000283269">
    <property type="component" value="Unassembled WGS sequence"/>
</dbReference>
<dbReference type="STRING" id="93625.A0A409WYL2"/>
<dbReference type="Pfam" id="PF18758">
    <property type="entry name" value="KDZ"/>
    <property type="match status" value="1"/>
</dbReference>
<feature type="region of interest" description="Disordered" evidence="1">
    <location>
        <begin position="1039"/>
        <end position="1070"/>
    </location>
</feature>
<dbReference type="Pfam" id="PF18803">
    <property type="entry name" value="CxC2"/>
    <property type="match status" value="1"/>
</dbReference>